<dbReference type="Proteomes" id="UP000663854">
    <property type="component" value="Unassembled WGS sequence"/>
</dbReference>
<evidence type="ECO:0000256" key="1">
    <source>
        <dbReference type="SAM" id="MobiDB-lite"/>
    </source>
</evidence>
<evidence type="ECO:0000313" key="2">
    <source>
        <dbReference type="EMBL" id="CAF1108159.1"/>
    </source>
</evidence>
<name>A0A815FH20_9BILA</name>
<feature type="region of interest" description="Disordered" evidence="1">
    <location>
        <begin position="310"/>
        <end position="329"/>
    </location>
</feature>
<evidence type="ECO:0000313" key="3">
    <source>
        <dbReference type="EMBL" id="CAF1318913.1"/>
    </source>
</evidence>
<keyword evidence="4" id="KW-1185">Reference proteome</keyword>
<sequence>MNHDKFTQISIEPPRLPPPPPPQQPPPQQPPPQPKPSLRIGSPDLKINPSIPSKGKLPSSTNLQQKETQNKSWQQKYHRHGSSWDIIADVQNEIHGCINSSVSEEIDIYLSNLHSIATQGDEILQECLLKISSKEQQEINRLVQARQNIINDIIKDGRTQMNQTETYYRKQIEDFIDKLQTETAGYIDLLQKQVEAKKQDVFSHSNINLEELTMKSETAKTKLLQRLQASTHKKREEILHQTINMSNHKTSQSLGYEQLRKVNLELYSTVGIKEDGQGYNNIPNRDKYVKEIKAAKKEIKDTKANNLPKRTVYVGNNDDATLESRNQTE</sequence>
<comment type="caution">
    <text evidence="3">The sequence shown here is derived from an EMBL/GenBank/DDBJ whole genome shotgun (WGS) entry which is preliminary data.</text>
</comment>
<organism evidence="3 4">
    <name type="scientific">Rotaria sordida</name>
    <dbReference type="NCBI Taxonomy" id="392033"/>
    <lineage>
        <taxon>Eukaryota</taxon>
        <taxon>Metazoa</taxon>
        <taxon>Spiralia</taxon>
        <taxon>Gnathifera</taxon>
        <taxon>Rotifera</taxon>
        <taxon>Eurotatoria</taxon>
        <taxon>Bdelloidea</taxon>
        <taxon>Philodinida</taxon>
        <taxon>Philodinidae</taxon>
        <taxon>Rotaria</taxon>
    </lineage>
</organism>
<gene>
    <name evidence="3" type="ORF">JXQ802_LOCUS30435</name>
    <name evidence="2" type="ORF">PYM288_LOCUS20043</name>
</gene>
<dbReference type="EMBL" id="CAJNOL010001236">
    <property type="protein sequence ID" value="CAF1318913.1"/>
    <property type="molecule type" value="Genomic_DNA"/>
</dbReference>
<protein>
    <submittedName>
        <fullName evidence="3">Uncharacterized protein</fullName>
    </submittedName>
</protein>
<dbReference type="EMBL" id="CAJNOH010000706">
    <property type="protein sequence ID" value="CAF1108159.1"/>
    <property type="molecule type" value="Genomic_DNA"/>
</dbReference>
<feature type="compositionally biased region" description="Pro residues" evidence="1">
    <location>
        <begin position="14"/>
        <end position="35"/>
    </location>
</feature>
<evidence type="ECO:0000313" key="4">
    <source>
        <dbReference type="Proteomes" id="UP000663870"/>
    </source>
</evidence>
<dbReference type="Proteomes" id="UP000663870">
    <property type="component" value="Unassembled WGS sequence"/>
</dbReference>
<reference evidence="3" key="1">
    <citation type="submission" date="2021-02" db="EMBL/GenBank/DDBJ databases">
        <authorList>
            <person name="Nowell W R."/>
        </authorList>
    </citation>
    <scope>NUCLEOTIDE SEQUENCE</scope>
</reference>
<proteinExistence type="predicted"/>
<feature type="compositionally biased region" description="Polar residues" evidence="1">
    <location>
        <begin position="58"/>
        <end position="73"/>
    </location>
</feature>
<dbReference type="AlphaFoldDB" id="A0A815FH20"/>
<accession>A0A815FH20</accession>
<feature type="region of interest" description="Disordered" evidence="1">
    <location>
        <begin position="1"/>
        <end position="73"/>
    </location>
</feature>